<accession>A0ACB9LSQ7</accession>
<evidence type="ECO:0000313" key="1">
    <source>
        <dbReference type="EMBL" id="KAI4314355.1"/>
    </source>
</evidence>
<name>A0ACB9LSQ7_BAUVA</name>
<protein>
    <submittedName>
        <fullName evidence="1">Uncharacterized protein</fullName>
    </submittedName>
</protein>
<proteinExistence type="predicted"/>
<reference evidence="1 2" key="1">
    <citation type="journal article" date="2022" name="DNA Res.">
        <title>Chromosomal-level genome assembly of the orchid tree Bauhinia variegata (Leguminosae; Cercidoideae) supports the allotetraploid origin hypothesis of Bauhinia.</title>
        <authorList>
            <person name="Zhong Y."/>
            <person name="Chen Y."/>
            <person name="Zheng D."/>
            <person name="Pang J."/>
            <person name="Liu Y."/>
            <person name="Luo S."/>
            <person name="Meng S."/>
            <person name="Qian L."/>
            <person name="Wei D."/>
            <person name="Dai S."/>
            <person name="Zhou R."/>
        </authorList>
    </citation>
    <scope>NUCLEOTIDE SEQUENCE [LARGE SCALE GENOMIC DNA]</scope>
    <source>
        <strain evidence="1">BV-YZ2020</strain>
    </source>
</reference>
<sequence>MAIEEQREAEAPIHGDILEAILSHVPLTDLVPACHVSKAWKQAVDFSIGHVNPIKPWLVVHTQSNRAPHVTTTHAYDPRSHVWVQIHEPSVKHVSAVRSSHSTLLYTLTATKFAFSLDPLHVMWHHVDAPRVWRTDPVVAVVGHHIIVGGGTSEFEDDPLAVEMYNLKTHSWETSASMPENLKYSTASAWLSAAVDEHRMYVTEKNSGMTYSLDPNTKIWHGPYDMRLNQNVFFCVTGTICNRFIVAGLMGEADNVSSVILWEIRRECCEELGEMPKEMMEKIKGDGGYVPSIAMATAGDFVFMYNPAEPDEIIACEVERGKCKWGCVRNVALNDDTRMHRLVVSCADLKMEDLQRAISENRRFAVKDM</sequence>
<dbReference type="EMBL" id="CM039436">
    <property type="protein sequence ID" value="KAI4314355.1"/>
    <property type="molecule type" value="Genomic_DNA"/>
</dbReference>
<gene>
    <name evidence="1" type="ORF">L6164_027273</name>
</gene>
<comment type="caution">
    <text evidence="1">The sequence shown here is derived from an EMBL/GenBank/DDBJ whole genome shotgun (WGS) entry which is preliminary data.</text>
</comment>
<keyword evidence="2" id="KW-1185">Reference proteome</keyword>
<organism evidence="1 2">
    <name type="scientific">Bauhinia variegata</name>
    <name type="common">Purple orchid tree</name>
    <name type="synonym">Phanera variegata</name>
    <dbReference type="NCBI Taxonomy" id="167791"/>
    <lineage>
        <taxon>Eukaryota</taxon>
        <taxon>Viridiplantae</taxon>
        <taxon>Streptophyta</taxon>
        <taxon>Embryophyta</taxon>
        <taxon>Tracheophyta</taxon>
        <taxon>Spermatophyta</taxon>
        <taxon>Magnoliopsida</taxon>
        <taxon>eudicotyledons</taxon>
        <taxon>Gunneridae</taxon>
        <taxon>Pentapetalae</taxon>
        <taxon>rosids</taxon>
        <taxon>fabids</taxon>
        <taxon>Fabales</taxon>
        <taxon>Fabaceae</taxon>
        <taxon>Cercidoideae</taxon>
        <taxon>Cercideae</taxon>
        <taxon>Bauhiniinae</taxon>
        <taxon>Bauhinia</taxon>
    </lineage>
</organism>
<evidence type="ECO:0000313" key="2">
    <source>
        <dbReference type="Proteomes" id="UP000828941"/>
    </source>
</evidence>
<dbReference type="Proteomes" id="UP000828941">
    <property type="component" value="Chromosome 11"/>
</dbReference>